<evidence type="ECO:0000313" key="2">
    <source>
        <dbReference type="EMBL" id="CAG8662886.1"/>
    </source>
</evidence>
<gene>
    <name evidence="2" type="ORF">ALEPTO_LOCUS10377</name>
</gene>
<evidence type="ECO:0000313" key="3">
    <source>
        <dbReference type="Proteomes" id="UP000789508"/>
    </source>
</evidence>
<sequence>MKVAINILLYLLMIVILGDNYVIGEVEKRTINKRVPEPKAKAIVKRVPEPKVKSIVKRVEVLEQEFLPIDLGDLNGKIIIDK</sequence>
<evidence type="ECO:0000256" key="1">
    <source>
        <dbReference type="SAM" id="SignalP"/>
    </source>
</evidence>
<dbReference type="OrthoDB" id="10469582at2759"/>
<reference evidence="2" key="1">
    <citation type="submission" date="2021-06" db="EMBL/GenBank/DDBJ databases">
        <authorList>
            <person name="Kallberg Y."/>
            <person name="Tangrot J."/>
            <person name="Rosling A."/>
        </authorList>
    </citation>
    <scope>NUCLEOTIDE SEQUENCE</scope>
    <source>
        <strain evidence="2">FL130A</strain>
    </source>
</reference>
<proteinExistence type="predicted"/>
<dbReference type="EMBL" id="CAJVPS010011101">
    <property type="protein sequence ID" value="CAG8662886.1"/>
    <property type="molecule type" value="Genomic_DNA"/>
</dbReference>
<dbReference type="AlphaFoldDB" id="A0A9N9E6R3"/>
<keyword evidence="3" id="KW-1185">Reference proteome</keyword>
<protein>
    <submittedName>
        <fullName evidence="2">7985_t:CDS:1</fullName>
    </submittedName>
</protein>
<dbReference type="Proteomes" id="UP000789508">
    <property type="component" value="Unassembled WGS sequence"/>
</dbReference>
<keyword evidence="1" id="KW-0732">Signal</keyword>
<name>A0A9N9E6R3_9GLOM</name>
<organism evidence="2 3">
    <name type="scientific">Ambispora leptoticha</name>
    <dbReference type="NCBI Taxonomy" id="144679"/>
    <lineage>
        <taxon>Eukaryota</taxon>
        <taxon>Fungi</taxon>
        <taxon>Fungi incertae sedis</taxon>
        <taxon>Mucoromycota</taxon>
        <taxon>Glomeromycotina</taxon>
        <taxon>Glomeromycetes</taxon>
        <taxon>Archaeosporales</taxon>
        <taxon>Ambisporaceae</taxon>
        <taxon>Ambispora</taxon>
    </lineage>
</organism>
<comment type="caution">
    <text evidence="2">The sequence shown here is derived from an EMBL/GenBank/DDBJ whole genome shotgun (WGS) entry which is preliminary data.</text>
</comment>
<feature type="chain" id="PRO_5040329340" evidence="1">
    <location>
        <begin position="25"/>
        <end position="82"/>
    </location>
</feature>
<accession>A0A9N9E6R3</accession>
<feature type="signal peptide" evidence="1">
    <location>
        <begin position="1"/>
        <end position="24"/>
    </location>
</feature>